<evidence type="ECO:0000256" key="5">
    <source>
        <dbReference type="ARBA" id="ARBA00023306"/>
    </source>
</evidence>
<evidence type="ECO:0000313" key="9">
    <source>
        <dbReference type="EMBL" id="KAF3440828.1"/>
    </source>
</evidence>
<dbReference type="PANTHER" id="PTHR10177">
    <property type="entry name" value="CYCLINS"/>
    <property type="match status" value="1"/>
</dbReference>
<evidence type="ECO:0000259" key="8">
    <source>
        <dbReference type="SMART" id="SM00385"/>
    </source>
</evidence>
<keyword evidence="3" id="KW-0132">Cell division</keyword>
<dbReference type="Pfam" id="PF00134">
    <property type="entry name" value="Cyclin_N"/>
    <property type="match status" value="1"/>
</dbReference>
<comment type="subunit">
    <text evidence="2">Interacts with the CDC2 protein kinase to form a serine/threonine kinase holoenzyme complex also known as maturation promoting factor (MPF). The cyclin subunit imparts substrate specificity to the complex.</text>
</comment>
<dbReference type="FunFam" id="1.10.472.10:FF:000069">
    <property type="entry name" value="Cyclin-D5-1"/>
    <property type="match status" value="1"/>
</dbReference>
<accession>A0A8K0E519</accession>
<keyword evidence="10" id="KW-1185">Reference proteome</keyword>
<comment type="caution">
    <text evidence="9">The sequence shown here is derived from an EMBL/GenBank/DDBJ whole genome shotgun (WGS) entry which is preliminary data.</text>
</comment>
<reference evidence="9" key="1">
    <citation type="submission" date="2020-03" db="EMBL/GenBank/DDBJ databases">
        <title>A high-quality chromosome-level genome assembly of a woody plant with both climbing and erect habits, Rhamnella rubrinervis.</title>
        <authorList>
            <person name="Lu Z."/>
            <person name="Yang Y."/>
            <person name="Zhu X."/>
            <person name="Sun Y."/>
        </authorList>
    </citation>
    <scope>NUCLEOTIDE SEQUENCE</scope>
    <source>
        <strain evidence="9">BYM</strain>
        <tissue evidence="9">Leaf</tissue>
    </source>
</reference>
<dbReference type="InterPro" id="IPR013763">
    <property type="entry name" value="Cyclin-like_dom"/>
</dbReference>
<feature type="domain" description="Cyclin-like" evidence="8">
    <location>
        <begin position="91"/>
        <end position="177"/>
    </location>
</feature>
<dbReference type="InterPro" id="IPR036915">
    <property type="entry name" value="Cyclin-like_sf"/>
</dbReference>
<dbReference type="OrthoDB" id="306099at2759"/>
<comment type="similarity">
    <text evidence="1">Belongs to the cyclin family. Cyclin D subfamily.</text>
</comment>
<dbReference type="SMART" id="SM00385">
    <property type="entry name" value="CYCLIN"/>
    <property type="match status" value="1"/>
</dbReference>
<keyword evidence="5" id="KW-0131">Cell cycle</keyword>
<dbReference type="PROSITE" id="PS00292">
    <property type="entry name" value="CYCLINS"/>
    <property type="match status" value="1"/>
</dbReference>
<dbReference type="AlphaFoldDB" id="A0A8K0E519"/>
<evidence type="ECO:0000256" key="4">
    <source>
        <dbReference type="ARBA" id="ARBA00023127"/>
    </source>
</evidence>
<protein>
    <recommendedName>
        <fullName evidence="6">B-like cyclin</fullName>
    </recommendedName>
</protein>
<evidence type="ECO:0000313" key="10">
    <source>
        <dbReference type="Proteomes" id="UP000796880"/>
    </source>
</evidence>
<evidence type="ECO:0000256" key="6">
    <source>
        <dbReference type="ARBA" id="ARBA00032263"/>
    </source>
</evidence>
<organism evidence="9 10">
    <name type="scientific">Rhamnella rubrinervis</name>
    <dbReference type="NCBI Taxonomy" id="2594499"/>
    <lineage>
        <taxon>Eukaryota</taxon>
        <taxon>Viridiplantae</taxon>
        <taxon>Streptophyta</taxon>
        <taxon>Embryophyta</taxon>
        <taxon>Tracheophyta</taxon>
        <taxon>Spermatophyta</taxon>
        <taxon>Magnoliopsida</taxon>
        <taxon>eudicotyledons</taxon>
        <taxon>Gunneridae</taxon>
        <taxon>Pentapetalae</taxon>
        <taxon>rosids</taxon>
        <taxon>fabids</taxon>
        <taxon>Rosales</taxon>
        <taxon>Rhamnaceae</taxon>
        <taxon>rhamnoid group</taxon>
        <taxon>Rhamneae</taxon>
        <taxon>Rhamnella</taxon>
    </lineage>
</organism>
<dbReference type="EMBL" id="VOIH02000008">
    <property type="protein sequence ID" value="KAF3440828.1"/>
    <property type="molecule type" value="Genomic_DNA"/>
</dbReference>
<proteinExistence type="inferred from homology"/>
<dbReference type="InterPro" id="IPR006671">
    <property type="entry name" value="Cyclin_N"/>
</dbReference>
<name>A0A8K0E519_9ROSA</name>
<evidence type="ECO:0000256" key="2">
    <source>
        <dbReference type="ARBA" id="ARBA00011177"/>
    </source>
</evidence>
<dbReference type="GO" id="GO:0051301">
    <property type="term" value="P:cell division"/>
    <property type="evidence" value="ECO:0007669"/>
    <property type="project" value="UniProtKB-KW"/>
</dbReference>
<dbReference type="Proteomes" id="UP000796880">
    <property type="component" value="Unassembled WGS sequence"/>
</dbReference>
<dbReference type="InterPro" id="IPR048258">
    <property type="entry name" value="Cyclins_cyclin-box"/>
</dbReference>
<dbReference type="FunFam" id="1.10.472.10:FF:000219">
    <property type="entry name" value="Cyclin-D5-1"/>
    <property type="match status" value="1"/>
</dbReference>
<keyword evidence="4 7" id="KW-0195">Cyclin</keyword>
<dbReference type="CDD" id="cd20543">
    <property type="entry name" value="CYCLIN_AtCycD-like_rpt1"/>
    <property type="match status" value="1"/>
</dbReference>
<evidence type="ECO:0000256" key="1">
    <source>
        <dbReference type="ARBA" id="ARBA00009065"/>
    </source>
</evidence>
<dbReference type="InterPro" id="IPR039361">
    <property type="entry name" value="Cyclin"/>
</dbReference>
<gene>
    <name evidence="9" type="ORF">FNV43_RR19114</name>
</gene>
<evidence type="ECO:0000256" key="7">
    <source>
        <dbReference type="RuleBase" id="RU000383"/>
    </source>
</evidence>
<sequence length="328" mass="36869">MGDSDTWFCLSSLLCQEDEACLNEEGNDDDDEGNMYAESNKSCFVSGGEDEYVEELLKRETCFGSKGFASSDDCSGLSQSRLKSARLDAIEWIFKTREVFGFQFRTAYLSVSYFDRFLSKRYIDVGKIWAFRLLSVACMSLAAKMEECKVPTLSEFPVQDYDFESKVIQRMELLVLNTLEWKMGSITPFAYLHYFINKFCGESRPKGLVSSAVKLIMTITKGINLMDIRPSIIAAAAVLAVSDRQLTRKTMELKMSVISSWGSQDNEIETRKVKTPKSSISPNVLSIHSSSNDVLENASFTSSAADTKRRLTFSDSDHASPVKKIHRT</sequence>
<dbReference type="SUPFAM" id="SSF47954">
    <property type="entry name" value="Cyclin-like"/>
    <property type="match status" value="1"/>
</dbReference>
<evidence type="ECO:0000256" key="3">
    <source>
        <dbReference type="ARBA" id="ARBA00022618"/>
    </source>
</evidence>
<dbReference type="Gene3D" id="1.10.472.10">
    <property type="entry name" value="Cyclin-like"/>
    <property type="match status" value="2"/>
</dbReference>